<dbReference type="Proteomes" id="UP000292307">
    <property type="component" value="Chromosome"/>
</dbReference>
<dbReference type="InterPro" id="IPR028081">
    <property type="entry name" value="Leu-bd"/>
</dbReference>
<dbReference type="Gene3D" id="3.40.50.2300">
    <property type="match status" value="2"/>
</dbReference>
<accession>A0A411WYM7</accession>
<proteinExistence type="inferred from homology"/>
<dbReference type="GO" id="GO:0006865">
    <property type="term" value="P:amino acid transport"/>
    <property type="evidence" value="ECO:0007669"/>
    <property type="project" value="UniProtKB-KW"/>
</dbReference>
<dbReference type="CDD" id="cd20013">
    <property type="entry name" value="PBP1_RPA0985_benzoate-like"/>
    <property type="match status" value="1"/>
</dbReference>
<dbReference type="RefSeq" id="WP_131145919.1">
    <property type="nucleotide sequence ID" value="NZ_BMWV01000004.1"/>
</dbReference>
<keyword evidence="2" id="KW-0813">Transport</keyword>
<evidence type="ECO:0000256" key="4">
    <source>
        <dbReference type="ARBA" id="ARBA00022970"/>
    </source>
</evidence>
<comment type="similarity">
    <text evidence="1">Belongs to the leucine-binding protein family.</text>
</comment>
<evidence type="ECO:0000313" key="7">
    <source>
        <dbReference type="EMBL" id="GGY39658.1"/>
    </source>
</evidence>
<dbReference type="InterPro" id="IPR028082">
    <property type="entry name" value="Peripla_BP_I"/>
</dbReference>
<evidence type="ECO:0000313" key="10">
    <source>
        <dbReference type="Proteomes" id="UP000628442"/>
    </source>
</evidence>
<evidence type="ECO:0000256" key="5">
    <source>
        <dbReference type="SAM" id="SignalP"/>
    </source>
</evidence>
<dbReference type="InterPro" id="IPR051010">
    <property type="entry name" value="BCAA_transport"/>
</dbReference>
<keyword evidence="9" id="KW-1185">Reference proteome</keyword>
<feature type="chain" id="PRO_5044601726" evidence="5">
    <location>
        <begin position="32"/>
        <end position="400"/>
    </location>
</feature>
<evidence type="ECO:0000313" key="9">
    <source>
        <dbReference type="Proteomes" id="UP000292307"/>
    </source>
</evidence>
<reference evidence="7" key="3">
    <citation type="submission" date="2022-12" db="EMBL/GenBank/DDBJ databases">
        <authorList>
            <person name="Sun Q."/>
            <person name="Kim S."/>
        </authorList>
    </citation>
    <scope>NUCLEOTIDE SEQUENCE</scope>
    <source>
        <strain evidence="7">KCTC 12343</strain>
    </source>
</reference>
<dbReference type="EMBL" id="CP036401">
    <property type="protein sequence ID" value="QBI01801.1"/>
    <property type="molecule type" value="Genomic_DNA"/>
</dbReference>
<dbReference type="PANTHER" id="PTHR30483">
    <property type="entry name" value="LEUCINE-SPECIFIC-BINDING PROTEIN"/>
    <property type="match status" value="1"/>
</dbReference>
<evidence type="ECO:0000256" key="1">
    <source>
        <dbReference type="ARBA" id="ARBA00010062"/>
    </source>
</evidence>
<evidence type="ECO:0000256" key="3">
    <source>
        <dbReference type="ARBA" id="ARBA00022729"/>
    </source>
</evidence>
<evidence type="ECO:0000313" key="8">
    <source>
        <dbReference type="EMBL" id="QBI01801.1"/>
    </source>
</evidence>
<dbReference type="InterPro" id="IPR000709">
    <property type="entry name" value="Leu_Ile_Val-bd"/>
</dbReference>
<gene>
    <name evidence="8" type="ORF">EYF70_13775</name>
    <name evidence="7" type="ORF">GCM10007387_22110</name>
</gene>
<feature type="signal peptide" evidence="5">
    <location>
        <begin position="1"/>
        <end position="31"/>
    </location>
</feature>
<reference evidence="7" key="1">
    <citation type="journal article" date="2014" name="Int. J. Syst. Evol. Microbiol.">
        <title>Complete genome sequence of Corynebacterium casei LMG S-19264T (=DSM 44701T), isolated from a smear-ripened cheese.</title>
        <authorList>
            <consortium name="US DOE Joint Genome Institute (JGI-PGF)"/>
            <person name="Walter F."/>
            <person name="Albersmeier A."/>
            <person name="Kalinowski J."/>
            <person name="Ruckert C."/>
        </authorList>
    </citation>
    <scope>NUCLEOTIDE SEQUENCE</scope>
    <source>
        <strain evidence="7">KCTC 12343</strain>
    </source>
</reference>
<dbReference type="Pfam" id="PF13458">
    <property type="entry name" value="Peripla_BP_6"/>
    <property type="match status" value="1"/>
</dbReference>
<keyword evidence="4" id="KW-0029">Amino-acid transport</keyword>
<name>A0A411WYM7_9BURK</name>
<protein>
    <submittedName>
        <fullName evidence="7">ABC transporter substrate-binding protein</fullName>
    </submittedName>
</protein>
<dbReference type="PANTHER" id="PTHR30483:SF6">
    <property type="entry name" value="PERIPLASMIC BINDING PROTEIN OF ABC TRANSPORTER FOR NATURAL AMINO ACIDS"/>
    <property type="match status" value="1"/>
</dbReference>
<dbReference type="AlphaFoldDB" id="A0A411WYM7"/>
<dbReference type="OrthoDB" id="9794229at2"/>
<dbReference type="EMBL" id="BMWV01000004">
    <property type="protein sequence ID" value="GGY39658.1"/>
    <property type="molecule type" value="Genomic_DNA"/>
</dbReference>
<dbReference type="SUPFAM" id="SSF53822">
    <property type="entry name" value="Periplasmic binding protein-like I"/>
    <property type="match status" value="1"/>
</dbReference>
<dbReference type="PRINTS" id="PR00337">
    <property type="entry name" value="LEUILEVALBP"/>
</dbReference>
<organism evidence="7 10">
    <name type="scientific">Pseudoduganella albidiflava</name>
    <dbReference type="NCBI Taxonomy" id="321983"/>
    <lineage>
        <taxon>Bacteria</taxon>
        <taxon>Pseudomonadati</taxon>
        <taxon>Pseudomonadota</taxon>
        <taxon>Betaproteobacteria</taxon>
        <taxon>Burkholderiales</taxon>
        <taxon>Oxalobacteraceae</taxon>
        <taxon>Telluria group</taxon>
        <taxon>Pseudoduganella</taxon>
    </lineage>
</organism>
<evidence type="ECO:0000259" key="6">
    <source>
        <dbReference type="Pfam" id="PF13458"/>
    </source>
</evidence>
<keyword evidence="3 5" id="KW-0732">Signal</keyword>
<dbReference type="Proteomes" id="UP000628442">
    <property type="component" value="Unassembled WGS sequence"/>
</dbReference>
<sequence length="400" mass="42551">MKLRIASRKTARTIAGAIAIACLSLAGQAQAQDTIKIGVIAALTGPFANIGKPFEDGIRTYLHQYGDQVAGKKIEVIYRDDGGSNADHSKRAAQELIAREKVDFLIGFSLTPSALAVAPLATRAKTPMIVMNAVTTGITDKSPYMVRTSMTMHQMTEPFGTWSGKNRIGKAIGTVYTLVSDYSTGADAEAKFIKGFSEAGGKVVGSARVPLANPDYSPFVQRAKDQKPDALFFFAPGAEDGTALLKAFTDKGLDKAGIRFLGVGDMTSDSPTLEALGERALGAVTVLNYSTALDNDANKAFLKAYAAANPKRPAATFVTVAAYDTMGMIAETVRKLNGKVTGETAIKTLAGMKWNSPRGPISIDPATRDIVQNMYIREVKKIDGKLVNAPIGVLENVPPR</sequence>
<evidence type="ECO:0000256" key="2">
    <source>
        <dbReference type="ARBA" id="ARBA00022448"/>
    </source>
</evidence>
<reference evidence="8 9" key="2">
    <citation type="submission" date="2019-02" db="EMBL/GenBank/DDBJ databases">
        <title>Draft Genome Sequences of Six Type Strains of the Genus Massilia.</title>
        <authorList>
            <person name="Miess H."/>
            <person name="Frediansyhah A."/>
            <person name="Gross H."/>
        </authorList>
    </citation>
    <scope>NUCLEOTIDE SEQUENCE [LARGE SCALE GENOMIC DNA]</scope>
    <source>
        <strain evidence="8 9">DSM 17472</strain>
    </source>
</reference>
<feature type="domain" description="Leucine-binding protein" evidence="6">
    <location>
        <begin position="34"/>
        <end position="380"/>
    </location>
</feature>